<protein>
    <submittedName>
        <fullName evidence="14">ASIC2</fullName>
    </submittedName>
</protein>
<evidence type="ECO:0000256" key="13">
    <source>
        <dbReference type="SAM" id="Phobius"/>
    </source>
</evidence>
<gene>
    <name evidence="14" type="ORF">MEDL_11144</name>
</gene>
<feature type="transmembrane region" description="Helical" evidence="13">
    <location>
        <begin position="92"/>
        <end position="117"/>
    </location>
</feature>
<comment type="similarity">
    <text evidence="11">Belongs to the amiloride-sensitive sodium channel (TC 1.A.6) family.</text>
</comment>
<sequence>MPFVKVRPAHDKASKDFRNIDNSQQEELKNDLTCTPSGNESIINKLNCQEKEILKSNTNSVNVESLWREFRENTTMHGLKHARRENKYQLRWVIWIIALFGMGSLLVYTVYTLFAYYRTNPTLTNINLKFVREMFYPAVTICNMSPYKLSAINASAVMMSHLLHSSRLGVVLPPLDYANPAYAELNDSLSEDWLDNVSFDLDDMFMYCVNERHVIACKNILKAKVTQWGKCFTYNANEKLPTEGRVKGSMTGSATALTFYINIKQDEYVFNTNMAAGVKYKYLPAPYKAGGDQYCIDTKSPGFENTLKYQQFYSRTGCQLECRRDFIVNQCGCRAVTDPGNETLCSPIMAATCYYQNEVEFDSNAELKEQCKCQISCEFTTFDQSISTSTSPADVYFPILQSMGYTDIKNNILEVRLYYDSLSYLLVESIPEYNTEDIVGILGGQMGIFLGASLLTLSELIEFVILSVAMVMKKCYRCAFRKKNEQNEQDLTQYY</sequence>
<evidence type="ECO:0000256" key="2">
    <source>
        <dbReference type="ARBA" id="ARBA00022448"/>
    </source>
</evidence>
<evidence type="ECO:0000256" key="7">
    <source>
        <dbReference type="ARBA" id="ARBA00023065"/>
    </source>
</evidence>
<evidence type="ECO:0000256" key="5">
    <source>
        <dbReference type="ARBA" id="ARBA00022989"/>
    </source>
</evidence>
<keyword evidence="2 11" id="KW-0813">Transport</keyword>
<proteinExistence type="inferred from homology"/>
<comment type="subcellular location">
    <subcellularLocation>
        <location evidence="1">Membrane</location>
        <topology evidence="1">Multi-pass membrane protein</topology>
    </subcellularLocation>
</comment>
<accession>A0A8S3QP65</accession>
<feature type="compositionally biased region" description="Basic and acidic residues" evidence="12">
    <location>
        <begin position="8"/>
        <end position="19"/>
    </location>
</feature>
<evidence type="ECO:0000256" key="3">
    <source>
        <dbReference type="ARBA" id="ARBA00022461"/>
    </source>
</evidence>
<keyword evidence="4 11" id="KW-0812">Transmembrane</keyword>
<evidence type="ECO:0000256" key="9">
    <source>
        <dbReference type="ARBA" id="ARBA00023201"/>
    </source>
</evidence>
<evidence type="ECO:0000313" key="14">
    <source>
        <dbReference type="EMBL" id="CAG2196274.1"/>
    </source>
</evidence>
<evidence type="ECO:0000256" key="12">
    <source>
        <dbReference type="SAM" id="MobiDB-lite"/>
    </source>
</evidence>
<dbReference type="AlphaFoldDB" id="A0A8S3QP65"/>
<feature type="region of interest" description="Disordered" evidence="12">
    <location>
        <begin position="1"/>
        <end position="20"/>
    </location>
</feature>
<dbReference type="Proteomes" id="UP000683360">
    <property type="component" value="Unassembled WGS sequence"/>
</dbReference>
<keyword evidence="6" id="KW-0915">Sodium</keyword>
<keyword evidence="9 11" id="KW-0739">Sodium transport</keyword>
<keyword evidence="3 11" id="KW-0894">Sodium channel</keyword>
<evidence type="ECO:0000256" key="1">
    <source>
        <dbReference type="ARBA" id="ARBA00004141"/>
    </source>
</evidence>
<evidence type="ECO:0000313" key="15">
    <source>
        <dbReference type="Proteomes" id="UP000683360"/>
    </source>
</evidence>
<dbReference type="PANTHER" id="PTHR11690">
    <property type="entry name" value="AMILORIDE-SENSITIVE SODIUM CHANNEL-RELATED"/>
    <property type="match status" value="1"/>
</dbReference>
<dbReference type="OrthoDB" id="8065060at2759"/>
<evidence type="ECO:0000256" key="11">
    <source>
        <dbReference type="RuleBase" id="RU000679"/>
    </source>
</evidence>
<keyword evidence="10 11" id="KW-0407">Ion channel</keyword>
<dbReference type="Pfam" id="PF00858">
    <property type="entry name" value="ASC"/>
    <property type="match status" value="2"/>
</dbReference>
<dbReference type="EMBL" id="CAJPWZ010000550">
    <property type="protein sequence ID" value="CAG2196274.1"/>
    <property type="molecule type" value="Genomic_DNA"/>
</dbReference>
<dbReference type="GO" id="GO:0005886">
    <property type="term" value="C:plasma membrane"/>
    <property type="evidence" value="ECO:0007669"/>
    <property type="project" value="TreeGrafter"/>
</dbReference>
<dbReference type="PRINTS" id="PR01078">
    <property type="entry name" value="AMINACHANNEL"/>
</dbReference>
<name>A0A8S3QP65_MYTED</name>
<evidence type="ECO:0000256" key="10">
    <source>
        <dbReference type="ARBA" id="ARBA00023303"/>
    </source>
</evidence>
<comment type="caution">
    <text evidence="14">The sequence shown here is derived from an EMBL/GenBank/DDBJ whole genome shotgun (WGS) entry which is preliminary data.</text>
</comment>
<organism evidence="14 15">
    <name type="scientific">Mytilus edulis</name>
    <name type="common">Blue mussel</name>
    <dbReference type="NCBI Taxonomy" id="6550"/>
    <lineage>
        <taxon>Eukaryota</taxon>
        <taxon>Metazoa</taxon>
        <taxon>Spiralia</taxon>
        <taxon>Lophotrochozoa</taxon>
        <taxon>Mollusca</taxon>
        <taxon>Bivalvia</taxon>
        <taxon>Autobranchia</taxon>
        <taxon>Pteriomorphia</taxon>
        <taxon>Mytilida</taxon>
        <taxon>Mytiloidea</taxon>
        <taxon>Mytilidae</taxon>
        <taxon>Mytilinae</taxon>
        <taxon>Mytilus</taxon>
    </lineage>
</organism>
<keyword evidence="7 11" id="KW-0406">Ion transport</keyword>
<dbReference type="InterPro" id="IPR001873">
    <property type="entry name" value="ENaC"/>
</dbReference>
<evidence type="ECO:0000256" key="4">
    <source>
        <dbReference type="ARBA" id="ARBA00022692"/>
    </source>
</evidence>
<feature type="transmembrane region" description="Helical" evidence="13">
    <location>
        <begin position="448"/>
        <end position="472"/>
    </location>
</feature>
<evidence type="ECO:0000256" key="8">
    <source>
        <dbReference type="ARBA" id="ARBA00023136"/>
    </source>
</evidence>
<reference evidence="14" key="1">
    <citation type="submission" date="2021-03" db="EMBL/GenBank/DDBJ databases">
        <authorList>
            <person name="Bekaert M."/>
        </authorList>
    </citation>
    <scope>NUCLEOTIDE SEQUENCE</scope>
</reference>
<keyword evidence="8 13" id="KW-0472">Membrane</keyword>
<evidence type="ECO:0000256" key="6">
    <source>
        <dbReference type="ARBA" id="ARBA00023053"/>
    </source>
</evidence>
<keyword evidence="15" id="KW-1185">Reference proteome</keyword>
<dbReference type="Gene3D" id="1.10.287.770">
    <property type="entry name" value="YojJ-like"/>
    <property type="match status" value="1"/>
</dbReference>
<dbReference type="Gene3D" id="1.10.287.820">
    <property type="entry name" value="Acid-sensing ion channel domain"/>
    <property type="match status" value="1"/>
</dbReference>
<dbReference type="GO" id="GO:0015280">
    <property type="term" value="F:ligand-gated sodium channel activity"/>
    <property type="evidence" value="ECO:0007669"/>
    <property type="project" value="TreeGrafter"/>
</dbReference>
<keyword evidence="5 13" id="KW-1133">Transmembrane helix</keyword>